<evidence type="ECO:0000313" key="5">
    <source>
        <dbReference type="Proteomes" id="UP000585050"/>
    </source>
</evidence>
<keyword evidence="2" id="KW-0732">Signal</keyword>
<feature type="signal peptide" evidence="2">
    <location>
        <begin position="1"/>
        <end position="19"/>
    </location>
</feature>
<reference evidence="4 5" key="1">
    <citation type="submission" date="2020-04" db="EMBL/GenBank/DDBJ databases">
        <title>Flammeovirga sp. SR4, a novel species isolated from seawater.</title>
        <authorList>
            <person name="Wang X."/>
        </authorList>
    </citation>
    <scope>NUCLEOTIDE SEQUENCE [LARGE SCALE GENOMIC DNA]</scope>
    <source>
        <strain evidence="4 5">SR4</strain>
    </source>
</reference>
<evidence type="ECO:0000313" key="4">
    <source>
        <dbReference type="EMBL" id="NLR94373.1"/>
    </source>
</evidence>
<dbReference type="RefSeq" id="WP_168885084.1">
    <property type="nucleotide sequence ID" value="NZ_JABAIL010000011.1"/>
</dbReference>
<name>A0A7X8SQE0_9BACT</name>
<dbReference type="Pfam" id="PF18962">
    <property type="entry name" value="Por_Secre_tail"/>
    <property type="match status" value="1"/>
</dbReference>
<feature type="region of interest" description="Disordered" evidence="1">
    <location>
        <begin position="296"/>
        <end position="329"/>
    </location>
</feature>
<keyword evidence="5" id="KW-1185">Reference proteome</keyword>
<feature type="chain" id="PRO_5031481909" evidence="2">
    <location>
        <begin position="20"/>
        <end position="416"/>
    </location>
</feature>
<comment type="caution">
    <text evidence="4">The sequence shown here is derived from an EMBL/GenBank/DDBJ whole genome shotgun (WGS) entry which is preliminary data.</text>
</comment>
<dbReference type="Proteomes" id="UP000585050">
    <property type="component" value="Unassembled WGS sequence"/>
</dbReference>
<evidence type="ECO:0000259" key="3">
    <source>
        <dbReference type="Pfam" id="PF18962"/>
    </source>
</evidence>
<evidence type="ECO:0000256" key="2">
    <source>
        <dbReference type="SAM" id="SignalP"/>
    </source>
</evidence>
<dbReference type="EMBL" id="JABAIL010000011">
    <property type="protein sequence ID" value="NLR94373.1"/>
    <property type="molecule type" value="Genomic_DNA"/>
</dbReference>
<dbReference type="InterPro" id="IPR026444">
    <property type="entry name" value="Secre_tail"/>
</dbReference>
<proteinExistence type="predicted"/>
<dbReference type="AlphaFoldDB" id="A0A7X8SQE0"/>
<feature type="domain" description="Secretion system C-terminal sorting" evidence="3">
    <location>
        <begin position="344"/>
        <end position="415"/>
    </location>
</feature>
<feature type="compositionally biased region" description="Acidic residues" evidence="1">
    <location>
        <begin position="307"/>
        <end position="329"/>
    </location>
</feature>
<organism evidence="4 5">
    <name type="scientific">Flammeovirga agarivorans</name>
    <dbReference type="NCBI Taxonomy" id="2726742"/>
    <lineage>
        <taxon>Bacteria</taxon>
        <taxon>Pseudomonadati</taxon>
        <taxon>Bacteroidota</taxon>
        <taxon>Cytophagia</taxon>
        <taxon>Cytophagales</taxon>
        <taxon>Flammeovirgaceae</taxon>
        <taxon>Flammeovirga</taxon>
    </lineage>
</organism>
<dbReference type="NCBIfam" id="TIGR04183">
    <property type="entry name" value="Por_Secre_tail"/>
    <property type="match status" value="1"/>
</dbReference>
<accession>A0A7X8SQE0</accession>
<protein>
    <submittedName>
        <fullName evidence="4">T9SS type A sorting domain-containing protein</fullName>
    </submittedName>
</protein>
<sequence>MKKLLLYVLLFWSTQTLYAQNGNYYVEYDENIVETPVYESTLLEEMSGICASRRYPGHFWVHNDSGDDPLLYLIDTLGNVVSHGLINDVNNKDWEDIVAFEKDGKNYLMVAAFGDNNTKRTQYQLVLMEEPEVDLESDTQWNHDIIKEIKYAYNGGETSYNHESLAVDLPNNRIFFVTKRGSAKNTTIYTIPLLIDEDNTIHEPVEIGRADIDAATGMDISYDNHRAIIISVEDMIEYTRNDGETWEEAFAKEAKRIVRPSTGRTEAVCYALNGLDIHIVREGTNHPMFIVRGKKVEIEGESPTTPEDPDEDETPNDGDQDDTDNTDDDQVLSSDVEVLTQLSIYPVPSSDRLFIQMREGTITGYTLHGINGKSIGTKSKIDQKNISIDVYNMEAGIYVLTLTTSLGISKHKIVIQ</sequence>
<gene>
    <name evidence="4" type="ORF">HGP29_24425</name>
</gene>
<evidence type="ECO:0000256" key="1">
    <source>
        <dbReference type="SAM" id="MobiDB-lite"/>
    </source>
</evidence>